<feature type="region of interest" description="Disordered" evidence="2">
    <location>
        <begin position="64"/>
        <end position="88"/>
    </location>
</feature>
<dbReference type="Pfam" id="PF04151">
    <property type="entry name" value="PPC"/>
    <property type="match status" value="1"/>
</dbReference>
<dbReference type="NCBIfam" id="NF033682">
    <property type="entry name" value="retention_LapA"/>
    <property type="match status" value="1"/>
</dbReference>
<dbReference type="Pfam" id="PF13519">
    <property type="entry name" value="VWA_2"/>
    <property type="match status" value="1"/>
</dbReference>
<dbReference type="PANTHER" id="PTHR45739:SF8">
    <property type="entry name" value="FRAS1-RELATED EXTRACELLULAR MATRIX PROTEIN 1"/>
    <property type="match status" value="1"/>
</dbReference>
<dbReference type="Gene3D" id="3.40.50.410">
    <property type="entry name" value="von Willebrand factor, type A domain"/>
    <property type="match status" value="1"/>
</dbReference>
<keyword evidence="1" id="KW-0106">Calcium</keyword>
<dbReference type="Gene3D" id="2.60.120.380">
    <property type="match status" value="1"/>
</dbReference>
<dbReference type="InterPro" id="IPR013783">
    <property type="entry name" value="Ig-like_fold"/>
</dbReference>
<dbReference type="InterPro" id="IPR040853">
    <property type="entry name" value="RapA2_cadherin-like"/>
</dbReference>
<dbReference type="Gene3D" id="2.60.40.1200">
    <property type="match status" value="1"/>
</dbReference>
<dbReference type="SUPFAM" id="SSF53300">
    <property type="entry name" value="vWA-like"/>
    <property type="match status" value="1"/>
</dbReference>
<dbReference type="InterPro" id="IPR047777">
    <property type="entry name" value="LapA-like_RM"/>
</dbReference>
<dbReference type="CDD" id="cd00198">
    <property type="entry name" value="vWFA"/>
    <property type="match status" value="1"/>
</dbReference>
<dbReference type="InterPro" id="IPR019960">
    <property type="entry name" value="T1SS_VCA0849"/>
</dbReference>
<gene>
    <name evidence="5" type="ORF">A9179_06450</name>
</gene>
<evidence type="ECO:0000259" key="4">
    <source>
        <dbReference type="PROSITE" id="PS50268"/>
    </source>
</evidence>
<dbReference type="Pfam" id="PF17963">
    <property type="entry name" value="Big_9"/>
    <property type="match status" value="3"/>
</dbReference>
<evidence type="ECO:0000313" key="5">
    <source>
        <dbReference type="EMBL" id="MBC9249913.1"/>
    </source>
</evidence>
<dbReference type="InterPro" id="IPR011049">
    <property type="entry name" value="Serralysin-like_metalloprot_C"/>
</dbReference>
<protein>
    <recommendedName>
        <fullName evidence="7">Retention module-containing protein</fullName>
    </recommendedName>
</protein>
<dbReference type="NCBIfam" id="NF012211">
    <property type="entry name" value="tand_rpt_95"/>
    <property type="match status" value="4"/>
</dbReference>
<dbReference type="Pfam" id="PF17803">
    <property type="entry name" value="Cadherin_4"/>
    <property type="match status" value="2"/>
</dbReference>
<dbReference type="InterPro" id="IPR001343">
    <property type="entry name" value="Hemolysn_Ca-bd"/>
</dbReference>
<dbReference type="EMBL" id="LZEU01000001">
    <property type="protein sequence ID" value="MBC9249913.1"/>
    <property type="molecule type" value="Genomic_DNA"/>
</dbReference>
<proteinExistence type="predicted"/>
<dbReference type="RefSeq" id="WP_187805022.1">
    <property type="nucleotide sequence ID" value="NZ_LZEU01000001.1"/>
</dbReference>
<dbReference type="InterPro" id="IPR036465">
    <property type="entry name" value="vWFA_dom_sf"/>
</dbReference>
<evidence type="ECO:0008006" key="7">
    <source>
        <dbReference type="Google" id="ProtNLM"/>
    </source>
</evidence>
<accession>A0ABR7S0I9</accession>
<dbReference type="Gene3D" id="2.60.40.10">
    <property type="entry name" value="Immunoglobulins"/>
    <property type="match status" value="1"/>
</dbReference>
<dbReference type="PROSITE" id="PS50268">
    <property type="entry name" value="CADHERIN_2"/>
    <property type="match status" value="1"/>
</dbReference>
<dbReference type="NCBIfam" id="TIGR01965">
    <property type="entry name" value="VCBS_repeat"/>
    <property type="match status" value="4"/>
</dbReference>
<feature type="domain" description="VWFA" evidence="3">
    <location>
        <begin position="1289"/>
        <end position="1506"/>
    </location>
</feature>
<evidence type="ECO:0000313" key="6">
    <source>
        <dbReference type="Proteomes" id="UP000744555"/>
    </source>
</evidence>
<organism evidence="5 6">
    <name type="scientific">Aquipseudomonas alcaligenes</name>
    <name type="common">Pseudomonas alcaligenes</name>
    <dbReference type="NCBI Taxonomy" id="43263"/>
    <lineage>
        <taxon>Bacteria</taxon>
        <taxon>Pseudomonadati</taxon>
        <taxon>Pseudomonadota</taxon>
        <taxon>Gammaproteobacteria</taxon>
        <taxon>Pseudomonadales</taxon>
        <taxon>Pseudomonadaceae</taxon>
        <taxon>Aquipseudomonas</taxon>
    </lineage>
</organism>
<name>A0ABR7S0I9_AQUAC</name>
<dbReference type="SUPFAM" id="SSF51120">
    <property type="entry name" value="beta-Roll"/>
    <property type="match status" value="1"/>
</dbReference>
<comment type="caution">
    <text evidence="5">The sequence shown here is derived from an EMBL/GenBank/DDBJ whole genome shotgun (WGS) entry which is preliminary data.</text>
</comment>
<evidence type="ECO:0000256" key="1">
    <source>
        <dbReference type="ARBA" id="ARBA00022837"/>
    </source>
</evidence>
<dbReference type="Pfam" id="PF00353">
    <property type="entry name" value="HemolysinCabind"/>
    <property type="match status" value="2"/>
</dbReference>
<reference evidence="5 6" key="1">
    <citation type="submission" date="2016-06" db="EMBL/GenBank/DDBJ databases">
        <authorList>
            <person name="Ramos C."/>
            <person name="Pintado A."/>
            <person name="Crespo-Gomez J.I."/>
        </authorList>
    </citation>
    <scope>NUCLEOTIDE SEQUENCE [LARGE SCALE GENOMIC DNA]</scope>
    <source>
        <strain evidence="5 6">AVO110</strain>
    </source>
</reference>
<dbReference type="InterPro" id="IPR007280">
    <property type="entry name" value="Peptidase_C_arc/bac"/>
</dbReference>
<dbReference type="InterPro" id="IPR002035">
    <property type="entry name" value="VWF_A"/>
</dbReference>
<dbReference type="InterPro" id="IPR018511">
    <property type="entry name" value="Hemolysin-typ_Ca-bd_CS"/>
</dbReference>
<evidence type="ECO:0000256" key="2">
    <source>
        <dbReference type="SAM" id="MobiDB-lite"/>
    </source>
</evidence>
<dbReference type="Proteomes" id="UP000744555">
    <property type="component" value="Unassembled WGS sequence"/>
</dbReference>
<dbReference type="InterPro" id="IPR002126">
    <property type="entry name" value="Cadherin-like_dom"/>
</dbReference>
<feature type="domain" description="Cadherin" evidence="4">
    <location>
        <begin position="656"/>
        <end position="758"/>
    </location>
</feature>
<dbReference type="PRINTS" id="PR00313">
    <property type="entry name" value="CABNDNGRPT"/>
</dbReference>
<dbReference type="Gene3D" id="2.150.10.10">
    <property type="entry name" value="Serralysin-like metalloprotease, C-terminal"/>
    <property type="match status" value="1"/>
</dbReference>
<dbReference type="SMART" id="SM00327">
    <property type="entry name" value="VWA"/>
    <property type="match status" value="1"/>
</dbReference>
<dbReference type="PANTHER" id="PTHR45739">
    <property type="entry name" value="MATRIX PROTEIN, PUTATIVE-RELATED"/>
    <property type="match status" value="1"/>
</dbReference>
<dbReference type="NCBIfam" id="TIGR03661">
    <property type="entry name" value="T1SS_VCA0849"/>
    <property type="match status" value="1"/>
</dbReference>
<evidence type="ECO:0000259" key="3">
    <source>
        <dbReference type="PROSITE" id="PS50234"/>
    </source>
</evidence>
<feature type="compositionally biased region" description="Pro residues" evidence="2">
    <location>
        <begin position="175"/>
        <end position="187"/>
    </location>
</feature>
<dbReference type="InterPro" id="IPR051561">
    <property type="entry name" value="FRAS1_ECM"/>
</dbReference>
<dbReference type="PROSITE" id="PS00330">
    <property type="entry name" value="HEMOLYSIN_CALCIUM"/>
    <property type="match status" value="3"/>
</dbReference>
<dbReference type="InterPro" id="IPR010221">
    <property type="entry name" value="VCBS_dom"/>
</dbReference>
<feature type="region of interest" description="Disordered" evidence="2">
    <location>
        <begin position="170"/>
        <end position="193"/>
    </location>
</feature>
<dbReference type="PROSITE" id="PS50234">
    <property type="entry name" value="VWFA"/>
    <property type="match status" value="1"/>
</dbReference>
<sequence>MSSVVAVVKSVAGQVVALSPEGLQRLLVEGDRLLRGEEILTGQQGMISLQLENGQTLDLGADAQWSAAQPEEAKEDADASPAEQSVSALQQAIAAGADPTAELEATAAGPGNAGGAGGAGGIGGGHSFVLLDAVGGSLQASVGFATQAPASTAPAGSERTIINELTPDITSAAAPTPPEGPTEPETPPQNNAPQAVADSFSLVEGGSLSGNLLSNDSDADGDGLSITGLSLTLLPFISLPIGSPVTIPLVGSLQVDANGDFSFTPLPNYSGPVPSFTYTVSDGSATSKATFGISIEATNDAPFHVLPEGQITAEDTPLVFSLLTQNALGAFDIDQDNLTTTLSVEHGVLTLGLNLLGVTFSGNGTSSLTLSGSPAAINNALAQLTYSPDANYHGPETLSISSSDGQVSVDNSLNITVTPVNDAPLDAPEITSGLEDNTVSGNLLDNASDVDGDSLSITGFHLTDFPLTSYAVDTPVKIPLVGTLTIGADGQYSFTPLPGISGSVPQITYTVSDGSASVSSTLDILITPVNDAPVVHVPGDQTTAEDTSKVFSLATSNALGVLDPDADNLTVTLSVDHGVLNVGLNLLGAGVSGDGTATLILTGSAAAINNAMAQLHYTPAADYNGPDNLSIVASDGVDSSSDSVAIEVTPVNDAPTAPPASVEVFEGAALASGQILASDVDQPAGTPLQFSTTASEPGLVFNGDGSWSFDPSHSAYDYLASGQELELSIPVKVSDDQGSEVDTTLTITVVGTNDAPIIQSSVGVGNGSGLIDKPQGLDNHALANAINLDGHFVLGNDADVANSATTPFVSISSTGDNAFDYYQFTVTSAGATATFDIDYALLPTGGFDAWLNLYDANGNLLATDDDEGNLSAGAGGSVHHYDSFLTYTFSQPGTYYIAVAAFPSIAIPAGNGYQLQVSLPGAIMNGVLERPDGSADENTGDLTSSGSLSFTDVDLLDSHTVSATLLSASDSLTGLATAERGSLTPTLGDDSTGDGAGQVNWTYSVPAGQLDDLAQGQVLTLVYRVSISDGHGGTDFSDIVIQLTGTNDAPVASASQAVPASEGAAPIAGILDASDVDNGAQLTFNPTGQSLPAGFSMDAQGNWSFDPAHPDYQSLPSGQLLTLDIPYQVTDEHGASDNGVLTINLTGSNDAPLATDSAADAVQGGAAVTLSLGGSDPDSGDAVESFRITSLPEHGSLLINGVAVTAAAVAAGSAVISAADAASGGLSYQPPADYDSDNDGPAPSFTYQAFDGDDYSSDASVTLNVADAVPQAVDDSISLVEGAPSQTVNLVIMLDTSSSMVDPQFGGVVSLPGGGTTTRFALAQDAVENLINSYGGSLQNVMLVTFNGSATFQGWFSPADAISTIQGLGTGNGTDYDSALQQVQQNYGTPADVDHTYVYFLSDGLPATAFGTVSSSTSVSASERADWVDFLEDNDIDAAYAVGIGSDVTSDYAQSNLDTVAWSPDGNPSLSWNLTGQIVQTQSTHNSNTLVVADPLDLQGALQGTVPVFEGGLLDGSISGSIADDFGADGAATPKVVAVMLDSDGDGIGDVAANFDGSHYNLDLGASIGTLSIDAVTGNYSFNPVAGLDVAEDTHFQVIYTIADADGSQDSATLNLTLQDRSEVSAYDNSGLALVQQVVQSDNAPAIVLANFSSTNMSNPGVAQWVFDNNGNLAAGTKNVTSQTPSASQWQVTGDADVSGNQLVITDSKTSNLDSSGSRVLSPTFSLAANQSATLSFSVDLDTDSSGNQFKLGDSFTWRLLDSNGVAVFSGSLGVADGDTTISRTLSSGALGETYRLEFGLVDNTLTQTLNKTAEVRIDNISLDILSTTTTQASTLSGNVISEANQDPSSHHAWGAVDSLGSEGALLSAINGTSFSGSTTVTGSYGELTIHANGQYSYTPFANLANVGQSESFSYTLTQADGDSSTANLLISIGSSVQTIVPISGNGTLNGSAGVDVLLGGSGSDSLNGLGSNDHLEGKGGADSLFGGAGDDILIGGSGDDQLWGGSGRDTFVWHAGDTGSDSIKDFNLSEDRLDLSDLLQGEEHAVDLSSYIQVSASGDSLLISSSGHLEAGGGNADLSIQLDGINLNDPSLGLGATPAAVINSLVAGADPTIKIDH</sequence>
<keyword evidence="6" id="KW-1185">Reference proteome</keyword>